<evidence type="ECO:0000313" key="2">
    <source>
        <dbReference type="EMBL" id="OMO76783.1"/>
    </source>
</evidence>
<reference evidence="3" key="1">
    <citation type="submission" date="2013-09" db="EMBL/GenBank/DDBJ databases">
        <title>Corchorus olitorius genome sequencing.</title>
        <authorList>
            <person name="Alam M."/>
            <person name="Haque M.S."/>
            <person name="Islam M.S."/>
            <person name="Emdad E.M."/>
            <person name="Islam M.M."/>
            <person name="Ahmed B."/>
            <person name="Halim A."/>
            <person name="Hossen Q.M.M."/>
            <person name="Hossain M.Z."/>
            <person name="Ahmed R."/>
            <person name="Khan M.M."/>
            <person name="Islam R."/>
            <person name="Rashid M.M."/>
            <person name="Khan S.A."/>
            <person name="Rahman M.S."/>
            <person name="Alam M."/>
            <person name="Yahiya A.S."/>
            <person name="Khan M.S."/>
            <person name="Azam M.S."/>
            <person name="Haque T."/>
            <person name="Lashkar M.Z.H."/>
            <person name="Akhand A.I."/>
            <person name="Morshed G."/>
            <person name="Roy S."/>
            <person name="Uddin K.S."/>
            <person name="Rabeya T."/>
            <person name="Hossain A.S."/>
            <person name="Chowdhury A."/>
            <person name="Snigdha A.R."/>
            <person name="Mortoza M.S."/>
            <person name="Matin S.A."/>
            <person name="Hoque S.M.E."/>
            <person name="Islam M.K."/>
            <person name="Roy D.K."/>
            <person name="Haider R."/>
            <person name="Moosa M.M."/>
            <person name="Elias S.M."/>
            <person name="Hasan A.M."/>
            <person name="Jahan S."/>
            <person name="Shafiuddin M."/>
            <person name="Mahmood N."/>
            <person name="Shommy N.S."/>
        </authorList>
    </citation>
    <scope>NUCLEOTIDE SEQUENCE [LARGE SCALE GENOMIC DNA]</scope>
    <source>
        <strain evidence="3">cv. O-4</strain>
    </source>
</reference>
<dbReference type="Proteomes" id="UP000187203">
    <property type="component" value="Unassembled WGS sequence"/>
</dbReference>
<accession>A0A1R3I2I1</accession>
<name>A0A1R3I2I1_9ROSI</name>
<proteinExistence type="predicted"/>
<protein>
    <submittedName>
        <fullName evidence="2">Disease resistance response protein</fullName>
    </submittedName>
</protein>
<comment type="caution">
    <text evidence="2">The sequence shown here is derived from an EMBL/GenBank/DDBJ whole genome shotgun (WGS) entry which is preliminary data.</text>
</comment>
<feature type="signal peptide" evidence="1">
    <location>
        <begin position="1"/>
        <end position="24"/>
    </location>
</feature>
<sequence length="80" mass="9039">MAKFTTHSLVINFIIFSTTFHVNTVDGIFCEEVTNIIAIKREEKTTHLHFYFHDIVGGEKPIVVKIAGPSNSSAMDFERP</sequence>
<evidence type="ECO:0000313" key="3">
    <source>
        <dbReference type="Proteomes" id="UP000187203"/>
    </source>
</evidence>
<keyword evidence="3" id="KW-1185">Reference proteome</keyword>
<organism evidence="2 3">
    <name type="scientific">Corchorus olitorius</name>
    <dbReference type="NCBI Taxonomy" id="93759"/>
    <lineage>
        <taxon>Eukaryota</taxon>
        <taxon>Viridiplantae</taxon>
        <taxon>Streptophyta</taxon>
        <taxon>Embryophyta</taxon>
        <taxon>Tracheophyta</taxon>
        <taxon>Spermatophyta</taxon>
        <taxon>Magnoliopsida</taxon>
        <taxon>eudicotyledons</taxon>
        <taxon>Gunneridae</taxon>
        <taxon>Pentapetalae</taxon>
        <taxon>rosids</taxon>
        <taxon>malvids</taxon>
        <taxon>Malvales</taxon>
        <taxon>Malvaceae</taxon>
        <taxon>Grewioideae</taxon>
        <taxon>Apeibeae</taxon>
        <taxon>Corchorus</taxon>
    </lineage>
</organism>
<dbReference type="AlphaFoldDB" id="A0A1R3I2I1"/>
<feature type="chain" id="PRO_5012932678" evidence="1">
    <location>
        <begin position="25"/>
        <end position="80"/>
    </location>
</feature>
<keyword evidence="1" id="KW-0732">Signal</keyword>
<dbReference type="EMBL" id="AWUE01019050">
    <property type="protein sequence ID" value="OMO76783.1"/>
    <property type="molecule type" value="Genomic_DNA"/>
</dbReference>
<dbReference type="STRING" id="93759.A0A1R3I2I1"/>
<gene>
    <name evidence="2" type="ORF">COLO4_25452</name>
</gene>
<evidence type="ECO:0000256" key="1">
    <source>
        <dbReference type="SAM" id="SignalP"/>
    </source>
</evidence>